<evidence type="ECO:0000313" key="3">
    <source>
        <dbReference type="Proteomes" id="UP000664795"/>
    </source>
</evidence>
<comment type="caution">
    <text evidence="2">The sequence shown here is derived from an EMBL/GenBank/DDBJ whole genome shotgun (WGS) entry which is preliminary data.</text>
</comment>
<dbReference type="PANTHER" id="PTHR34504:SF2">
    <property type="entry name" value="UPF0150 PROTEIN SSL0259"/>
    <property type="match status" value="1"/>
</dbReference>
<dbReference type="InterPro" id="IPR035069">
    <property type="entry name" value="TTHA1013/TTHA0281-like"/>
</dbReference>
<dbReference type="Pfam" id="PF15919">
    <property type="entry name" value="HicB_lk_antitox"/>
    <property type="match status" value="1"/>
</dbReference>
<name>A0A939G433_9BACT</name>
<keyword evidence="3" id="KW-1185">Reference proteome</keyword>
<reference evidence="2 3" key="1">
    <citation type="submission" date="2021-03" db="EMBL/GenBank/DDBJ databases">
        <title>Fibrella sp. HMF5036 genome sequencing and assembly.</title>
        <authorList>
            <person name="Kang H."/>
            <person name="Kim H."/>
            <person name="Bae S."/>
            <person name="Joh K."/>
        </authorList>
    </citation>
    <scope>NUCLEOTIDE SEQUENCE [LARGE SCALE GENOMIC DNA]</scope>
    <source>
        <strain evidence="2 3">HMF5036</strain>
    </source>
</reference>
<feature type="domain" description="HicB-like antitoxin of toxin-antitoxin system" evidence="1">
    <location>
        <begin position="7"/>
        <end position="52"/>
    </location>
</feature>
<dbReference type="AlphaFoldDB" id="A0A939G433"/>
<protein>
    <submittedName>
        <fullName evidence="2">Type II toxin-antitoxin system HicB family antitoxin</fullName>
    </submittedName>
</protein>
<proteinExistence type="predicted"/>
<dbReference type="PANTHER" id="PTHR34504">
    <property type="entry name" value="ANTITOXIN HICB"/>
    <property type="match status" value="1"/>
</dbReference>
<dbReference type="Proteomes" id="UP000664795">
    <property type="component" value="Unassembled WGS sequence"/>
</dbReference>
<evidence type="ECO:0000259" key="1">
    <source>
        <dbReference type="Pfam" id="PF15919"/>
    </source>
</evidence>
<dbReference type="EMBL" id="JAFMYU010000002">
    <property type="protein sequence ID" value="MBO0929867.1"/>
    <property type="molecule type" value="Genomic_DNA"/>
</dbReference>
<dbReference type="SUPFAM" id="SSF143100">
    <property type="entry name" value="TTHA1013/TTHA0281-like"/>
    <property type="match status" value="1"/>
</dbReference>
<dbReference type="InterPro" id="IPR031807">
    <property type="entry name" value="HicB-like"/>
</dbReference>
<sequence length="74" mass="8433">MTYNVNVIYEKDENGYYVYCPQLKGCQSQGDTFEEARDNIQEAIELYLETMPPDNVVELLGHEIITSTIEVALA</sequence>
<gene>
    <name evidence="2" type="ORF">J2I48_02630</name>
</gene>
<evidence type="ECO:0000313" key="2">
    <source>
        <dbReference type="EMBL" id="MBO0929867.1"/>
    </source>
</evidence>
<dbReference type="InterPro" id="IPR051404">
    <property type="entry name" value="TA_system_antitoxin"/>
</dbReference>
<accession>A0A939G433</accession>
<organism evidence="2 3">
    <name type="scientific">Fibrella aquatilis</name>
    <dbReference type="NCBI Taxonomy" id="2817059"/>
    <lineage>
        <taxon>Bacteria</taxon>
        <taxon>Pseudomonadati</taxon>
        <taxon>Bacteroidota</taxon>
        <taxon>Cytophagia</taxon>
        <taxon>Cytophagales</taxon>
        <taxon>Spirosomataceae</taxon>
        <taxon>Fibrella</taxon>
    </lineage>
</organism>
<dbReference type="Gene3D" id="3.30.160.250">
    <property type="match status" value="1"/>
</dbReference>
<dbReference type="RefSeq" id="WP_207333839.1">
    <property type="nucleotide sequence ID" value="NZ_JAFMYU010000002.1"/>
</dbReference>